<organism evidence="1 2">
    <name type="scientific">Neorhodopirellula lusitana</name>
    <dbReference type="NCBI Taxonomy" id="445327"/>
    <lineage>
        <taxon>Bacteria</taxon>
        <taxon>Pseudomonadati</taxon>
        <taxon>Planctomycetota</taxon>
        <taxon>Planctomycetia</taxon>
        <taxon>Pirellulales</taxon>
        <taxon>Pirellulaceae</taxon>
        <taxon>Neorhodopirellula</taxon>
    </lineage>
</organism>
<evidence type="ECO:0000313" key="1">
    <source>
        <dbReference type="EMBL" id="SMP79818.1"/>
    </source>
</evidence>
<evidence type="ECO:0000313" key="2">
    <source>
        <dbReference type="Proteomes" id="UP001158067"/>
    </source>
</evidence>
<sequence>MVSCSRFSRITVRFSGWRVKTCKQTEKPTTATPLQPLVIRRLCESRYSAFSSSRTIRVTVYETFFVRVSGIILQTV</sequence>
<dbReference type="Proteomes" id="UP001158067">
    <property type="component" value="Unassembled WGS sequence"/>
</dbReference>
<protein>
    <submittedName>
        <fullName evidence="1">Uncharacterized protein</fullName>
    </submittedName>
</protein>
<proteinExistence type="predicted"/>
<comment type="caution">
    <text evidence="1">The sequence shown here is derived from an EMBL/GenBank/DDBJ whole genome shotgun (WGS) entry which is preliminary data.</text>
</comment>
<dbReference type="EMBL" id="FXUG01000038">
    <property type="protein sequence ID" value="SMP79818.1"/>
    <property type="molecule type" value="Genomic_DNA"/>
</dbReference>
<reference evidence="1 2" key="1">
    <citation type="submission" date="2017-05" db="EMBL/GenBank/DDBJ databases">
        <authorList>
            <person name="Varghese N."/>
            <person name="Submissions S."/>
        </authorList>
    </citation>
    <scope>NUCLEOTIDE SEQUENCE [LARGE SCALE GENOMIC DNA]</scope>
    <source>
        <strain evidence="1 2">DSM 25457</strain>
    </source>
</reference>
<accession>A0ABY1QWQ4</accession>
<keyword evidence="2" id="KW-1185">Reference proteome</keyword>
<gene>
    <name evidence="1" type="ORF">SAMN06265222_1383</name>
</gene>
<name>A0ABY1QWQ4_9BACT</name>